<reference evidence="3 4" key="1">
    <citation type="submission" date="2018-08" db="EMBL/GenBank/DDBJ databases">
        <title>Chitinophaga sp. K20C18050901, a novel bacterium isolated from forest soil.</title>
        <authorList>
            <person name="Wang C."/>
        </authorList>
    </citation>
    <scope>NUCLEOTIDE SEQUENCE [LARGE SCALE GENOMIC DNA]</scope>
    <source>
        <strain evidence="3 4">K20C18050901</strain>
    </source>
</reference>
<dbReference type="PROSITE" id="PS51450">
    <property type="entry name" value="LRR"/>
    <property type="match status" value="2"/>
</dbReference>
<dbReference type="InterPro" id="IPR050216">
    <property type="entry name" value="LRR_domain-containing"/>
</dbReference>
<dbReference type="SUPFAM" id="SSF103032">
    <property type="entry name" value="Hypothetical protein YwqG"/>
    <property type="match status" value="1"/>
</dbReference>
<dbReference type="Gene3D" id="2.30.320.10">
    <property type="entry name" value="YwqG-like"/>
    <property type="match status" value="1"/>
</dbReference>
<organism evidence="3 4">
    <name type="scientific">Chitinophaga silvisoli</name>
    <dbReference type="NCBI Taxonomy" id="2291814"/>
    <lineage>
        <taxon>Bacteria</taxon>
        <taxon>Pseudomonadati</taxon>
        <taxon>Bacteroidota</taxon>
        <taxon>Chitinophagia</taxon>
        <taxon>Chitinophagales</taxon>
        <taxon>Chitinophagaceae</taxon>
        <taxon>Chitinophaga</taxon>
    </lineage>
</organism>
<dbReference type="InterPro" id="IPR015315">
    <property type="entry name" value="DUF1963"/>
</dbReference>
<accession>A0A3E1P0C0</accession>
<dbReference type="SMART" id="SM00369">
    <property type="entry name" value="LRR_TYP"/>
    <property type="match status" value="2"/>
</dbReference>
<dbReference type="EMBL" id="QTJV01000006">
    <property type="protein sequence ID" value="RFM33448.1"/>
    <property type="molecule type" value="Genomic_DNA"/>
</dbReference>
<name>A0A3E1P0C0_9BACT</name>
<dbReference type="GO" id="GO:0005737">
    <property type="term" value="C:cytoplasm"/>
    <property type="evidence" value="ECO:0007669"/>
    <property type="project" value="TreeGrafter"/>
</dbReference>
<dbReference type="SUPFAM" id="SSF52058">
    <property type="entry name" value="L domain-like"/>
    <property type="match status" value="1"/>
</dbReference>
<keyword evidence="1" id="KW-0433">Leucine-rich repeat</keyword>
<keyword evidence="4" id="KW-1185">Reference proteome</keyword>
<proteinExistence type="predicted"/>
<sequence>MESTSTETFSINLPPIYEFIRIAWESITAEHRKDDDYLSFVTVALEELSFYNKFEGEDLLSRFRAGCLEQRGAVTVIGDKTLQVAGLSAAIRTVHAPDGYFYYFGLVIINDTFGYSIIGDCDTVSKDYYEPIFDDTFQSLQYFGNPVAAMEKQKAGIDSALNKYQTPAAPEPAATTSEPFEVPADGREYWQIGTHTFALTGECECSISDGDGALYVKIEAKAPHHIEGLTDDYSQGKVYLQFYFKGIYNAGVPTGKFIFVEERENTYLSYLWKGGFDYIHRLSGEVTLQDGWLGINGSFEEYPVKLAVKIADHLNWEKYRFLSVEEVSTAPPEIVRQLWLTDPYPGILQETLYPLTQLENLSIDFRNKNEFKEIPTALRRLKELKVLALSGVTELTSLPQWLGDLKKLESIRISNSQIAGIHPYILQLASLRKLYLSHNQLQSIHRALPEKLDTLVLSHNKLTTVPDSVLKLEHLNIEHNPLEQLPPELENIPSLALELEKKITLLDYTYKGATPYDDSPFFAKNDAVLLEQLTAQISAAALDAYKDELIERSRKAVALDTTEEDAYTEKGNHRFGGLPDLPAGVTLLEDGMQFIAQINCADLAHLQDYLPRTGILYFFIKDQEELDPHVLYFDGNLNELKSANELEIAAAFPPFRAVADGYVSIPGMYNARQLYPGLADLSEMWDEMEQLETGLRAKPKHSINSYVFKQHDTPEIEAVDAKRGKPEDWMVLLRVSSDHNPGFCFWDAGEIYFVIHKSDLAKKDFSNVYCGLESS</sequence>
<evidence type="ECO:0000256" key="1">
    <source>
        <dbReference type="ARBA" id="ARBA00022614"/>
    </source>
</evidence>
<dbReference type="InterPro" id="IPR001611">
    <property type="entry name" value="Leu-rich_rpt"/>
</dbReference>
<dbReference type="Pfam" id="PF09234">
    <property type="entry name" value="DUF1963"/>
    <property type="match status" value="1"/>
</dbReference>
<dbReference type="InterPro" id="IPR003591">
    <property type="entry name" value="Leu-rich_rpt_typical-subtyp"/>
</dbReference>
<dbReference type="PANTHER" id="PTHR48051">
    <property type="match status" value="1"/>
</dbReference>
<dbReference type="InterPro" id="IPR035948">
    <property type="entry name" value="YwqG-like_sf"/>
</dbReference>
<dbReference type="PANTHER" id="PTHR48051:SF1">
    <property type="entry name" value="RAS SUPPRESSOR PROTEIN 1"/>
    <property type="match status" value="1"/>
</dbReference>
<dbReference type="Gene3D" id="3.80.10.10">
    <property type="entry name" value="Ribonuclease Inhibitor"/>
    <property type="match status" value="1"/>
</dbReference>
<gene>
    <name evidence="3" type="ORF">DXN04_15920</name>
</gene>
<dbReference type="AlphaFoldDB" id="A0A3E1P0C0"/>
<evidence type="ECO:0000313" key="3">
    <source>
        <dbReference type="EMBL" id="RFM33448.1"/>
    </source>
</evidence>
<evidence type="ECO:0000313" key="4">
    <source>
        <dbReference type="Proteomes" id="UP000261174"/>
    </source>
</evidence>
<comment type="caution">
    <text evidence="3">The sequence shown here is derived from an EMBL/GenBank/DDBJ whole genome shotgun (WGS) entry which is preliminary data.</text>
</comment>
<dbReference type="OrthoDB" id="8856529at2"/>
<dbReference type="Proteomes" id="UP000261174">
    <property type="component" value="Unassembled WGS sequence"/>
</dbReference>
<evidence type="ECO:0000256" key="2">
    <source>
        <dbReference type="ARBA" id="ARBA00022737"/>
    </source>
</evidence>
<dbReference type="RefSeq" id="WP_116854372.1">
    <property type="nucleotide sequence ID" value="NZ_QTJV01000006.1"/>
</dbReference>
<keyword evidence="2" id="KW-0677">Repeat</keyword>
<protein>
    <submittedName>
        <fullName evidence="3">DUF1963 domain-containing protein</fullName>
    </submittedName>
</protein>
<dbReference type="Pfam" id="PF00560">
    <property type="entry name" value="LRR_1"/>
    <property type="match status" value="1"/>
</dbReference>
<dbReference type="InterPro" id="IPR032675">
    <property type="entry name" value="LRR_dom_sf"/>
</dbReference>